<accession>A0A2P2Q695</accession>
<evidence type="ECO:0000256" key="1">
    <source>
        <dbReference type="SAM" id="Phobius"/>
    </source>
</evidence>
<dbReference type="EMBL" id="GGEC01081976">
    <property type="protein sequence ID" value="MBX62460.1"/>
    <property type="molecule type" value="Transcribed_RNA"/>
</dbReference>
<sequence length="44" mass="5191">MVTGSPSFGLYLFIFLLRDVLVYLLESHFLHEVHWMPLDNVLDI</sequence>
<reference evidence="2" key="1">
    <citation type="submission" date="2018-02" db="EMBL/GenBank/DDBJ databases">
        <title>Rhizophora mucronata_Transcriptome.</title>
        <authorList>
            <person name="Meera S.P."/>
            <person name="Sreeshan A."/>
            <person name="Augustine A."/>
        </authorList>
    </citation>
    <scope>NUCLEOTIDE SEQUENCE</scope>
    <source>
        <tissue evidence="2">Leaf</tissue>
    </source>
</reference>
<keyword evidence="1" id="KW-0812">Transmembrane</keyword>
<name>A0A2P2Q695_RHIMU</name>
<protein>
    <submittedName>
        <fullName evidence="2">Uncharacterized protein</fullName>
    </submittedName>
</protein>
<organism evidence="2">
    <name type="scientific">Rhizophora mucronata</name>
    <name type="common">Asiatic mangrove</name>
    <dbReference type="NCBI Taxonomy" id="61149"/>
    <lineage>
        <taxon>Eukaryota</taxon>
        <taxon>Viridiplantae</taxon>
        <taxon>Streptophyta</taxon>
        <taxon>Embryophyta</taxon>
        <taxon>Tracheophyta</taxon>
        <taxon>Spermatophyta</taxon>
        <taxon>Magnoliopsida</taxon>
        <taxon>eudicotyledons</taxon>
        <taxon>Gunneridae</taxon>
        <taxon>Pentapetalae</taxon>
        <taxon>rosids</taxon>
        <taxon>fabids</taxon>
        <taxon>Malpighiales</taxon>
        <taxon>Rhizophoraceae</taxon>
        <taxon>Rhizophora</taxon>
    </lineage>
</organism>
<keyword evidence="1" id="KW-0472">Membrane</keyword>
<evidence type="ECO:0000313" key="2">
    <source>
        <dbReference type="EMBL" id="MBX62460.1"/>
    </source>
</evidence>
<feature type="transmembrane region" description="Helical" evidence="1">
    <location>
        <begin position="6"/>
        <end position="25"/>
    </location>
</feature>
<dbReference type="AlphaFoldDB" id="A0A2P2Q695"/>
<keyword evidence="1" id="KW-1133">Transmembrane helix</keyword>
<proteinExistence type="predicted"/>